<gene>
    <name evidence="1" type="ORF">O6H91_17G058600</name>
</gene>
<evidence type="ECO:0000313" key="2">
    <source>
        <dbReference type="Proteomes" id="UP001162992"/>
    </source>
</evidence>
<organism evidence="1 2">
    <name type="scientific">Diphasiastrum complanatum</name>
    <name type="common">Issler's clubmoss</name>
    <name type="synonym">Lycopodium complanatum</name>
    <dbReference type="NCBI Taxonomy" id="34168"/>
    <lineage>
        <taxon>Eukaryota</taxon>
        <taxon>Viridiplantae</taxon>
        <taxon>Streptophyta</taxon>
        <taxon>Embryophyta</taxon>
        <taxon>Tracheophyta</taxon>
        <taxon>Lycopodiopsida</taxon>
        <taxon>Lycopodiales</taxon>
        <taxon>Lycopodiaceae</taxon>
        <taxon>Lycopodioideae</taxon>
        <taxon>Diphasiastrum</taxon>
    </lineage>
</organism>
<accession>A0ACC2B767</accession>
<sequence length="857" mass="95653">MEDVDEFLPGLQTQAATRFANGLSFSGATGLGLNPRGFGICTAEQDDRETTRGNGGGLFDLKQIMELVKSSGKFEELSPFHHCFFNKESYDSLNAVGEKQVAGPGARVKETGVNSVQAPDVLEEDFPSTSQGGLSGFPDQLEVSNEDCSSAGVGTPVQFQGSKQDGSKETREVMQDEIFAGVPEECSQFPHENLSATHDELIGADRDISAKPSFQDMEETLLADEDEDEEGQEDGHWASSYSDQNEPKNIGESVQNNCQNSQPEEVCVLDASRLSGDDTRQPNRALKRNLDESVIIINDDDSEDEDEDRSTNSVFYSTEEFDSAVGMSNDSDGDVSSPLITRSDSWNSLDSSSSDDDCLVLERPNSQKGKQPKPKNQDHISTAHANVSRRHAVDDSSDCDVMVGSQDEIRMHWEEAAMRRRLCKPMQSRGSRVGRADSERPCSSSLRKGDKLSGKERFVHSHHQESELPRPTTSQELAESVATSYSSEFSSKKEISSSRGDKRSKPNTVADASEDWLEPDKIKVQRMNPMSCRRGSGSGFVKTQAAKVVDQVMPENIVVDASEDWLELDKIKIQRMNPMACSRGSGSEFIMSQAAKVVDHVMPEHTTAEEDRVNDSAELSDPHAKPEKDRLNHFTESGDRQHFNLLDSKEIKVSDDRHRKPNVVAESSFLAGDRERIKQTVEFKKADEEEWARRQIELERQGSQSANADLYQALEAQRLRKRKRAEADRKLEMENRQKQRLEEIRESQQMEKRNLGLKEQLRGQVRAELERKSLGCIDMASLLRRLGISVDGGAFPTPEQVNSAYKRALLRFHPDRAVTLALGDPRQQVEAEETFKLMSRMKSSLPPVAGQFFNSRR</sequence>
<protein>
    <submittedName>
        <fullName evidence="1">Uncharacterized protein</fullName>
    </submittedName>
</protein>
<dbReference type="Proteomes" id="UP001162992">
    <property type="component" value="Chromosome 17"/>
</dbReference>
<dbReference type="EMBL" id="CM055108">
    <property type="protein sequence ID" value="KAJ7525605.1"/>
    <property type="molecule type" value="Genomic_DNA"/>
</dbReference>
<proteinExistence type="predicted"/>
<keyword evidence="2" id="KW-1185">Reference proteome</keyword>
<name>A0ACC2B767_DIPCM</name>
<reference evidence="2" key="1">
    <citation type="journal article" date="2024" name="Proc. Natl. Acad. Sci. U.S.A.">
        <title>Extraordinary preservation of gene collinearity over three hundred million years revealed in homosporous lycophytes.</title>
        <authorList>
            <person name="Li C."/>
            <person name="Wickell D."/>
            <person name="Kuo L.Y."/>
            <person name="Chen X."/>
            <person name="Nie B."/>
            <person name="Liao X."/>
            <person name="Peng D."/>
            <person name="Ji J."/>
            <person name="Jenkins J."/>
            <person name="Williams M."/>
            <person name="Shu S."/>
            <person name="Plott C."/>
            <person name="Barry K."/>
            <person name="Rajasekar S."/>
            <person name="Grimwood J."/>
            <person name="Han X."/>
            <person name="Sun S."/>
            <person name="Hou Z."/>
            <person name="He W."/>
            <person name="Dai G."/>
            <person name="Sun C."/>
            <person name="Schmutz J."/>
            <person name="Leebens-Mack J.H."/>
            <person name="Li F.W."/>
            <person name="Wang L."/>
        </authorList>
    </citation>
    <scope>NUCLEOTIDE SEQUENCE [LARGE SCALE GENOMIC DNA]</scope>
    <source>
        <strain evidence="2">cv. PW_Plant_1</strain>
    </source>
</reference>
<comment type="caution">
    <text evidence="1">The sequence shown here is derived from an EMBL/GenBank/DDBJ whole genome shotgun (WGS) entry which is preliminary data.</text>
</comment>
<evidence type="ECO:0000313" key="1">
    <source>
        <dbReference type="EMBL" id="KAJ7525605.1"/>
    </source>
</evidence>